<organism evidence="1">
    <name type="scientific">Arundo donax</name>
    <name type="common">Giant reed</name>
    <name type="synonym">Donax arundinaceus</name>
    <dbReference type="NCBI Taxonomy" id="35708"/>
    <lineage>
        <taxon>Eukaryota</taxon>
        <taxon>Viridiplantae</taxon>
        <taxon>Streptophyta</taxon>
        <taxon>Embryophyta</taxon>
        <taxon>Tracheophyta</taxon>
        <taxon>Spermatophyta</taxon>
        <taxon>Magnoliopsida</taxon>
        <taxon>Liliopsida</taxon>
        <taxon>Poales</taxon>
        <taxon>Poaceae</taxon>
        <taxon>PACMAD clade</taxon>
        <taxon>Arundinoideae</taxon>
        <taxon>Arundineae</taxon>
        <taxon>Arundo</taxon>
    </lineage>
</organism>
<proteinExistence type="predicted"/>
<sequence>MHHCWHICFSPIHYEWYENASFLVIHAGSRQPKTMCS</sequence>
<name>A0A0A9FYR6_ARUDO</name>
<reference evidence="1" key="2">
    <citation type="journal article" date="2015" name="Data Brief">
        <title>Shoot transcriptome of the giant reed, Arundo donax.</title>
        <authorList>
            <person name="Barrero R.A."/>
            <person name="Guerrero F.D."/>
            <person name="Moolhuijzen P."/>
            <person name="Goolsby J.A."/>
            <person name="Tidwell J."/>
            <person name="Bellgard S.E."/>
            <person name="Bellgard M.I."/>
        </authorList>
    </citation>
    <scope>NUCLEOTIDE SEQUENCE</scope>
    <source>
        <tissue evidence="1">Shoot tissue taken approximately 20 cm above the soil surface</tissue>
    </source>
</reference>
<protein>
    <submittedName>
        <fullName evidence="1">Uncharacterized protein</fullName>
    </submittedName>
</protein>
<reference evidence="1" key="1">
    <citation type="submission" date="2014-09" db="EMBL/GenBank/DDBJ databases">
        <authorList>
            <person name="Magalhaes I.L.F."/>
            <person name="Oliveira U."/>
            <person name="Santos F.R."/>
            <person name="Vidigal T.H.D.A."/>
            <person name="Brescovit A.D."/>
            <person name="Santos A.J."/>
        </authorList>
    </citation>
    <scope>NUCLEOTIDE SEQUENCE</scope>
    <source>
        <tissue evidence="1">Shoot tissue taken approximately 20 cm above the soil surface</tissue>
    </source>
</reference>
<dbReference type="AlphaFoldDB" id="A0A0A9FYR6"/>
<evidence type="ECO:0000313" key="1">
    <source>
        <dbReference type="EMBL" id="JAE16359.1"/>
    </source>
</evidence>
<accession>A0A0A9FYR6</accession>
<dbReference type="EMBL" id="GBRH01181537">
    <property type="protein sequence ID" value="JAE16359.1"/>
    <property type="molecule type" value="Transcribed_RNA"/>
</dbReference>